<evidence type="ECO:0000313" key="2">
    <source>
        <dbReference type="EMBL" id="MSS17247.1"/>
    </source>
</evidence>
<keyword evidence="3" id="KW-1185">Reference proteome</keyword>
<dbReference type="InterPro" id="IPR043130">
    <property type="entry name" value="CDP-OH_PTrfase_TM_dom"/>
</dbReference>
<name>A0A6L5XCA5_9BACT</name>
<dbReference type="EMBL" id="VULT01000007">
    <property type="protein sequence ID" value="MSS17247.1"/>
    <property type="molecule type" value="Genomic_DNA"/>
</dbReference>
<feature type="transmembrane region" description="Helical" evidence="1">
    <location>
        <begin position="286"/>
        <end position="303"/>
    </location>
</feature>
<feature type="transmembrane region" description="Helical" evidence="1">
    <location>
        <begin position="73"/>
        <end position="88"/>
    </location>
</feature>
<accession>A0A6L5XCA5</accession>
<evidence type="ECO:0000313" key="3">
    <source>
        <dbReference type="Proteomes" id="UP000483362"/>
    </source>
</evidence>
<dbReference type="Gene3D" id="1.20.120.1760">
    <property type="match status" value="1"/>
</dbReference>
<dbReference type="AlphaFoldDB" id="A0A6L5XCA5"/>
<feature type="transmembrane region" description="Helical" evidence="1">
    <location>
        <begin position="261"/>
        <end position="280"/>
    </location>
</feature>
<dbReference type="GO" id="GO:0016020">
    <property type="term" value="C:membrane"/>
    <property type="evidence" value="ECO:0007669"/>
    <property type="project" value="InterPro"/>
</dbReference>
<comment type="caution">
    <text evidence="2">The sequence shown here is derived from an EMBL/GenBank/DDBJ whole genome shotgun (WGS) entry which is preliminary data.</text>
</comment>
<dbReference type="GO" id="GO:0016780">
    <property type="term" value="F:phosphotransferase activity, for other substituted phosphate groups"/>
    <property type="evidence" value="ECO:0007669"/>
    <property type="project" value="InterPro"/>
</dbReference>
<reference evidence="2 3" key="1">
    <citation type="submission" date="2019-08" db="EMBL/GenBank/DDBJ databases">
        <title>In-depth cultivation of the pig gut microbiome towards novel bacterial diversity and tailored functional studies.</title>
        <authorList>
            <person name="Wylensek D."/>
            <person name="Hitch T.C.A."/>
            <person name="Clavel T."/>
        </authorList>
    </citation>
    <scope>NUCLEOTIDE SEQUENCE [LARGE SCALE GENOMIC DNA]</scope>
    <source>
        <strain evidence="2 3">Oil-RF-744-WCA-WT-10</strain>
    </source>
</reference>
<dbReference type="Pfam" id="PF01066">
    <property type="entry name" value="CDP-OH_P_transf"/>
    <property type="match status" value="1"/>
</dbReference>
<dbReference type="GO" id="GO:0008654">
    <property type="term" value="P:phospholipid biosynthetic process"/>
    <property type="evidence" value="ECO:0007669"/>
    <property type="project" value="InterPro"/>
</dbReference>
<sequence length="321" mass="37315">MTLKELKQEYKASLKSSDTEEHIDLFFYRPMGFAWAKFFEKMGVTPNVVTILSIFLGVAGGVLLYFGNGPLRWLNYVGIFLIIWANTYDSADGQLARLTKQYSRVGRILDGLSGDFWFVAIYFALVFRELNYGDLWPGTFFTQHSWVIWVLAVAAGGCHAKQAAMADYYRQFHLYFLKGKEGSELDSTSALDKDYAALSWSANFMAKLTLFFYRNYTANQEVMTPVMQRLRRELRSRYGGDEVPRSFRDAFRKQSLPLMKFTNMLSFNTRIIAMFISVIIDMPWLYFAFELVVLNLMMVYMIVSHEHRCRTLLKELQDGKY</sequence>
<keyword evidence="1" id="KW-0472">Membrane</keyword>
<evidence type="ECO:0000256" key="1">
    <source>
        <dbReference type="SAM" id="Phobius"/>
    </source>
</evidence>
<feature type="transmembrane region" description="Helical" evidence="1">
    <location>
        <begin position="47"/>
        <end position="67"/>
    </location>
</feature>
<dbReference type="InterPro" id="IPR000462">
    <property type="entry name" value="CDP-OH_P_trans"/>
</dbReference>
<keyword evidence="2" id="KW-0808">Transferase</keyword>
<keyword evidence="1" id="KW-1133">Transmembrane helix</keyword>
<protein>
    <submittedName>
        <fullName evidence="2">CDP-alcohol phosphatidyltransferase family protein</fullName>
    </submittedName>
</protein>
<dbReference type="RefSeq" id="WP_154327200.1">
    <property type="nucleotide sequence ID" value="NZ_CP045696.1"/>
</dbReference>
<feature type="transmembrane region" description="Helical" evidence="1">
    <location>
        <begin position="108"/>
        <end position="126"/>
    </location>
</feature>
<keyword evidence="1" id="KW-0812">Transmembrane</keyword>
<gene>
    <name evidence="2" type="ORF">FYJ29_05650</name>
</gene>
<proteinExistence type="predicted"/>
<feature type="transmembrane region" description="Helical" evidence="1">
    <location>
        <begin position="146"/>
        <end position="164"/>
    </location>
</feature>
<organism evidence="2 3">
    <name type="scientific">Sodaliphilus pleomorphus</name>
    <dbReference type="NCBI Taxonomy" id="2606626"/>
    <lineage>
        <taxon>Bacteria</taxon>
        <taxon>Pseudomonadati</taxon>
        <taxon>Bacteroidota</taxon>
        <taxon>Bacteroidia</taxon>
        <taxon>Bacteroidales</taxon>
        <taxon>Muribaculaceae</taxon>
        <taxon>Sodaliphilus</taxon>
    </lineage>
</organism>
<dbReference type="Proteomes" id="UP000483362">
    <property type="component" value="Unassembled WGS sequence"/>
</dbReference>